<dbReference type="Gene3D" id="3.90.550.10">
    <property type="entry name" value="Spore Coat Polysaccharide Biosynthesis Protein SpsA, Chain A"/>
    <property type="match status" value="1"/>
</dbReference>
<name>A0A382KS76_9ZZZZ</name>
<evidence type="ECO:0000256" key="1">
    <source>
        <dbReference type="ARBA" id="ARBA00022679"/>
    </source>
</evidence>
<protein>
    <recommendedName>
        <fullName evidence="4">MobA-like NTP transferase domain-containing protein</fullName>
    </recommendedName>
</protein>
<keyword evidence="2" id="KW-0548">Nucleotidyltransferase</keyword>
<reference evidence="3" key="1">
    <citation type="submission" date="2018-05" db="EMBL/GenBank/DDBJ databases">
        <authorList>
            <person name="Lanie J.A."/>
            <person name="Ng W.-L."/>
            <person name="Kazmierczak K.M."/>
            <person name="Andrzejewski T.M."/>
            <person name="Davidsen T.M."/>
            <person name="Wayne K.J."/>
            <person name="Tettelin H."/>
            <person name="Glass J.I."/>
            <person name="Rusch D."/>
            <person name="Podicherti R."/>
            <person name="Tsui H.-C.T."/>
            <person name="Winkler M.E."/>
        </authorList>
    </citation>
    <scope>NUCLEOTIDE SEQUENCE</scope>
</reference>
<accession>A0A382KS76</accession>
<dbReference type="AlphaFoldDB" id="A0A382KS76"/>
<dbReference type="PANTHER" id="PTHR43584:SF8">
    <property type="entry name" value="N-ACETYLMURAMATE ALPHA-1-PHOSPHATE URIDYLYLTRANSFERASE"/>
    <property type="match status" value="1"/>
</dbReference>
<evidence type="ECO:0008006" key="4">
    <source>
        <dbReference type="Google" id="ProtNLM"/>
    </source>
</evidence>
<keyword evidence="1" id="KW-0808">Transferase</keyword>
<dbReference type="EMBL" id="UINC01082427">
    <property type="protein sequence ID" value="SVC27176.1"/>
    <property type="molecule type" value="Genomic_DNA"/>
</dbReference>
<organism evidence="3">
    <name type="scientific">marine metagenome</name>
    <dbReference type="NCBI Taxonomy" id="408172"/>
    <lineage>
        <taxon>unclassified sequences</taxon>
        <taxon>metagenomes</taxon>
        <taxon>ecological metagenomes</taxon>
    </lineage>
</organism>
<feature type="non-terminal residue" evidence="3">
    <location>
        <position position="1"/>
    </location>
</feature>
<dbReference type="GO" id="GO:0016779">
    <property type="term" value="F:nucleotidyltransferase activity"/>
    <property type="evidence" value="ECO:0007669"/>
    <property type="project" value="UniProtKB-KW"/>
</dbReference>
<dbReference type="SUPFAM" id="SSF53448">
    <property type="entry name" value="Nucleotide-diphospho-sugar transferases"/>
    <property type="match status" value="1"/>
</dbReference>
<evidence type="ECO:0000256" key="2">
    <source>
        <dbReference type="ARBA" id="ARBA00022695"/>
    </source>
</evidence>
<dbReference type="InterPro" id="IPR029044">
    <property type="entry name" value="Nucleotide-diphossugar_trans"/>
</dbReference>
<sequence>IFRKYGIDDISIVTGYKKEKINLPNITYFENKNYRENSTLSSLFCAQKKILESTIITYSDIIFQENILKKLLDVDYDISAVVDRKWIDYWKFRTGESIHDATETAIFNEKNMIISIGEKNPHANGHFIGLMKLQNTGSEKFQEIYFKTQKNCVNDKNGLNKNLPFEKLRIVDLLQGLIKMNYPVHSILIDNGWLEFDTINDYELYSDMYNKNILSKLIQLSS</sequence>
<proteinExistence type="predicted"/>
<dbReference type="InterPro" id="IPR050065">
    <property type="entry name" value="GlmU-like"/>
</dbReference>
<gene>
    <name evidence="3" type="ORF">METZ01_LOCUS280030</name>
</gene>
<dbReference type="PANTHER" id="PTHR43584">
    <property type="entry name" value="NUCLEOTIDYL TRANSFERASE"/>
    <property type="match status" value="1"/>
</dbReference>
<evidence type="ECO:0000313" key="3">
    <source>
        <dbReference type="EMBL" id="SVC27176.1"/>
    </source>
</evidence>